<dbReference type="KEGG" id="tpal:117644671"/>
<evidence type="ECO:0000259" key="2">
    <source>
        <dbReference type="PROSITE" id="PS50060"/>
    </source>
</evidence>
<proteinExistence type="predicted"/>
<keyword evidence="3" id="KW-1185">Reference proteome</keyword>
<dbReference type="PANTHER" id="PTHR23282:SF101">
    <property type="entry name" value="MAM DOMAIN-CONTAINING PROTEIN"/>
    <property type="match status" value="1"/>
</dbReference>
<dbReference type="AlphaFoldDB" id="A0A6P8ZM87"/>
<feature type="domain" description="MAM" evidence="2">
    <location>
        <begin position="242"/>
        <end position="409"/>
    </location>
</feature>
<name>A0A6P8ZM87_THRPL</name>
<gene>
    <name evidence="4" type="primary">LOC117644671</name>
</gene>
<dbReference type="GO" id="GO:0016020">
    <property type="term" value="C:membrane"/>
    <property type="evidence" value="ECO:0007669"/>
    <property type="project" value="InterPro"/>
</dbReference>
<dbReference type="PANTHER" id="PTHR23282">
    <property type="entry name" value="APICAL ENDOSOMAL GLYCOPROTEIN PRECURSOR"/>
    <property type="match status" value="1"/>
</dbReference>
<dbReference type="Gene3D" id="2.60.120.200">
    <property type="match status" value="4"/>
</dbReference>
<dbReference type="InParanoid" id="A0A6P8ZM87"/>
<dbReference type="GeneID" id="117644671"/>
<evidence type="ECO:0000313" key="3">
    <source>
        <dbReference type="Proteomes" id="UP000515158"/>
    </source>
</evidence>
<dbReference type="InterPro" id="IPR051560">
    <property type="entry name" value="MAM_domain-containing"/>
</dbReference>
<dbReference type="InterPro" id="IPR013320">
    <property type="entry name" value="ConA-like_dom_sf"/>
</dbReference>
<dbReference type="InterPro" id="IPR000998">
    <property type="entry name" value="MAM_dom"/>
</dbReference>
<dbReference type="RefSeq" id="XP_034240174.1">
    <property type="nucleotide sequence ID" value="XM_034384283.1"/>
</dbReference>
<dbReference type="OrthoDB" id="409956at2759"/>
<dbReference type="CDD" id="cd06263">
    <property type="entry name" value="MAM"/>
    <property type="match status" value="4"/>
</dbReference>
<sequence>MHESREGCQPQTTPRKLGRCLAVAARAKANVATPSPAAFDDNFRSKRQEVAEICDFGADVDITLCDWSTRNATPGQGHVPRWEGGAGTLSNWIGGPPKDAGGGESTDKGGYAFFETSLLGSADVRVPSSASLESAPLETTGAEGKCLTFSYAIDGLSAAGLRVLLRPARLDGGPAGAERELWAARDSTGKQWLPAAVLYTFNTEHQVVFEGLAREASDPRRKFRGHVAVDDIALKAGSECRGHCTFEGGLCGWVNDEDDDFDWTLGRGSRNPSTGPATDRSSFAYGGLQGGYAYIDSSFPRRPGDMARLSSAELEPTAVDSPLCLRFWTHMYGNGVGTLSVQLTDTREEGHEQVLWTLSGESGNAWYQAQVTVSSANPFRIVLVGRVGRNSLGDIAVDDVSLSTGSCPTAPQVASSSRVDCTFEVDECGWVNVAPRERRDDMDWERASGAGQRSQLRDHTVASDKGSLMTLERSSVQRPGSRAWLTSEKINGSSQARCLSFWYIMNEPFVDTAGPSLGSLAVLVRGLGEAAAGTPAQAVFRLYNNQGPDWKYAQVAITDTRDITLTFEGSWGSSRANGIIGIDDIAIFPSQCTTLPAAAAVRQAECHFERDTCNWSNETNGISPASWRLASLARRPSSLPDKTFGAPEGYIFFDLFAASKKGSKDTARLVSPLIQASTEEPLQCLTFWYAAFGVGDSAELRVVKADNSSGELTLDKLWELQSAGMDTAHPVWMPAQVPLDLGQDFTLLLEGQAVNGGFAVDDITLSPGSCPTRPPSAIPKKTDDNGR</sequence>
<dbReference type="SMART" id="SM00137">
    <property type="entry name" value="MAM"/>
    <property type="match status" value="4"/>
</dbReference>
<dbReference type="Proteomes" id="UP000515158">
    <property type="component" value="Unplaced"/>
</dbReference>
<evidence type="ECO:0000256" key="1">
    <source>
        <dbReference type="SAM" id="MobiDB-lite"/>
    </source>
</evidence>
<dbReference type="PROSITE" id="PS50060">
    <property type="entry name" value="MAM_2"/>
    <property type="match status" value="4"/>
</dbReference>
<reference evidence="4" key="1">
    <citation type="submission" date="2025-08" db="UniProtKB">
        <authorList>
            <consortium name="RefSeq"/>
        </authorList>
    </citation>
    <scope>IDENTIFICATION</scope>
    <source>
        <tissue evidence="4">Total insect</tissue>
    </source>
</reference>
<organism evidence="4">
    <name type="scientific">Thrips palmi</name>
    <name type="common">Melon thrips</name>
    <dbReference type="NCBI Taxonomy" id="161013"/>
    <lineage>
        <taxon>Eukaryota</taxon>
        <taxon>Metazoa</taxon>
        <taxon>Ecdysozoa</taxon>
        <taxon>Arthropoda</taxon>
        <taxon>Hexapoda</taxon>
        <taxon>Insecta</taxon>
        <taxon>Pterygota</taxon>
        <taxon>Neoptera</taxon>
        <taxon>Paraneoptera</taxon>
        <taxon>Thysanoptera</taxon>
        <taxon>Terebrantia</taxon>
        <taxon>Thripoidea</taxon>
        <taxon>Thripidae</taxon>
        <taxon>Thrips</taxon>
    </lineage>
</organism>
<dbReference type="Pfam" id="PF00629">
    <property type="entry name" value="MAM"/>
    <property type="match status" value="4"/>
</dbReference>
<feature type="domain" description="MAM" evidence="2">
    <location>
        <begin position="52"/>
        <end position="242"/>
    </location>
</feature>
<protein>
    <submittedName>
        <fullName evidence="4">MAM and LDL-receptor class A domain-containing protein 1-like</fullName>
    </submittedName>
</protein>
<feature type="domain" description="MAM" evidence="2">
    <location>
        <begin position="419"/>
        <end position="594"/>
    </location>
</feature>
<feature type="domain" description="MAM" evidence="2">
    <location>
        <begin position="604"/>
        <end position="772"/>
    </location>
</feature>
<accession>A0A6P8ZM87</accession>
<evidence type="ECO:0000313" key="4">
    <source>
        <dbReference type="RefSeq" id="XP_034240174.1"/>
    </source>
</evidence>
<feature type="region of interest" description="Disordered" evidence="1">
    <location>
        <begin position="766"/>
        <end position="787"/>
    </location>
</feature>
<dbReference type="SUPFAM" id="SSF49899">
    <property type="entry name" value="Concanavalin A-like lectins/glucanases"/>
    <property type="match status" value="4"/>
</dbReference>